<dbReference type="HOGENOM" id="CLU_1627405_0_0_1"/>
<reference evidence="1 2" key="1">
    <citation type="journal article" date="2012" name="BMC Genomics">
        <title>Tools to kill: Genome of one of the most destructive plant pathogenic fungi Macrophomina phaseolina.</title>
        <authorList>
            <person name="Islam M.S."/>
            <person name="Haque M.S."/>
            <person name="Islam M.M."/>
            <person name="Emdad E.M."/>
            <person name="Halim A."/>
            <person name="Hossen Q.M.M."/>
            <person name="Hossain M.Z."/>
            <person name="Ahmed B."/>
            <person name="Rahim S."/>
            <person name="Rahman M.S."/>
            <person name="Alam M.M."/>
            <person name="Hou S."/>
            <person name="Wan X."/>
            <person name="Saito J.A."/>
            <person name="Alam M."/>
        </authorList>
    </citation>
    <scope>NUCLEOTIDE SEQUENCE [LARGE SCALE GENOMIC DNA]</scope>
    <source>
        <strain evidence="1 2">MS6</strain>
    </source>
</reference>
<evidence type="ECO:0000313" key="2">
    <source>
        <dbReference type="Proteomes" id="UP000007129"/>
    </source>
</evidence>
<sequence length="163" mass="18381">MGNHGLYAPSTFSDGSRHVIVMPKTPRLPPRVDGRSQSLSVLFPRIFWNCGLWGHTSVNDRRLSVLEQAGRLQVVAGYELPCRPCGCEVAILVRAPTNVLTYYRTIDQPARHNTPRIGRALQLHLLRGHGIDNNYKCRPSAASNLITKQPFLRIHKRKARKPL</sequence>
<comment type="caution">
    <text evidence="1">The sequence shown here is derived from an EMBL/GenBank/DDBJ whole genome shotgun (WGS) entry which is preliminary data.</text>
</comment>
<name>K2RII2_MACPH</name>
<dbReference type="Proteomes" id="UP000007129">
    <property type="component" value="Unassembled WGS sequence"/>
</dbReference>
<gene>
    <name evidence="1" type="ORF">MPH_10216</name>
</gene>
<protein>
    <submittedName>
        <fullName evidence="1">Uncharacterized protein</fullName>
    </submittedName>
</protein>
<dbReference type="VEuPathDB" id="FungiDB:MPH_10216"/>
<proteinExistence type="predicted"/>
<dbReference type="InParanoid" id="K2RII2"/>
<dbReference type="AlphaFoldDB" id="K2RII2"/>
<dbReference type="EMBL" id="AHHD01000443">
    <property type="protein sequence ID" value="EKG12672.1"/>
    <property type="molecule type" value="Genomic_DNA"/>
</dbReference>
<organism evidence="1 2">
    <name type="scientific">Macrophomina phaseolina (strain MS6)</name>
    <name type="common">Charcoal rot fungus</name>
    <dbReference type="NCBI Taxonomy" id="1126212"/>
    <lineage>
        <taxon>Eukaryota</taxon>
        <taxon>Fungi</taxon>
        <taxon>Dikarya</taxon>
        <taxon>Ascomycota</taxon>
        <taxon>Pezizomycotina</taxon>
        <taxon>Dothideomycetes</taxon>
        <taxon>Dothideomycetes incertae sedis</taxon>
        <taxon>Botryosphaeriales</taxon>
        <taxon>Botryosphaeriaceae</taxon>
        <taxon>Macrophomina</taxon>
    </lineage>
</organism>
<accession>K2RII2</accession>
<evidence type="ECO:0000313" key="1">
    <source>
        <dbReference type="EMBL" id="EKG12672.1"/>
    </source>
</evidence>